<feature type="transmembrane region" description="Helical" evidence="1">
    <location>
        <begin position="24"/>
        <end position="42"/>
    </location>
</feature>
<protein>
    <recommendedName>
        <fullName evidence="4">O-antigen ligase domain-containing protein</fullName>
    </recommendedName>
</protein>
<gene>
    <name evidence="2" type="ORF">RHRU231_240002</name>
</gene>
<evidence type="ECO:0000256" key="1">
    <source>
        <dbReference type="SAM" id="Phobius"/>
    </source>
</evidence>
<name>A0A098BGT4_9NOCA</name>
<reference evidence="2 3" key="1">
    <citation type="journal article" date="2014" name="Genome Announc.">
        <title>Draft Genome Sequence of Propane- and Butane-Oxidizing Actinobacterium Rhodococcus ruber IEGM 231.</title>
        <authorList>
            <person name="Ivshina I.B."/>
            <person name="Kuyukina M.S."/>
            <person name="Krivoruchko A.V."/>
            <person name="Barbe V."/>
            <person name="Fischer C."/>
        </authorList>
    </citation>
    <scope>NUCLEOTIDE SEQUENCE [LARGE SCALE GENOMIC DNA]</scope>
</reference>
<feature type="transmembrane region" description="Helical" evidence="1">
    <location>
        <begin position="345"/>
        <end position="366"/>
    </location>
</feature>
<feature type="transmembrane region" description="Helical" evidence="1">
    <location>
        <begin position="271"/>
        <end position="291"/>
    </location>
</feature>
<accession>A0A098BGT4</accession>
<feature type="transmembrane region" description="Helical" evidence="1">
    <location>
        <begin position="152"/>
        <end position="175"/>
    </location>
</feature>
<keyword evidence="1" id="KW-0812">Transmembrane</keyword>
<evidence type="ECO:0000313" key="3">
    <source>
        <dbReference type="Proteomes" id="UP000042997"/>
    </source>
</evidence>
<dbReference type="RefSeq" id="WP_040270397.1">
    <property type="nucleotide sequence ID" value="NZ_JAGGMX010000001.1"/>
</dbReference>
<dbReference type="AlphaFoldDB" id="A0A098BGT4"/>
<dbReference type="Proteomes" id="UP000042997">
    <property type="component" value="Unassembled WGS sequence"/>
</dbReference>
<keyword evidence="1" id="KW-1133">Transmembrane helix</keyword>
<organism evidence="2 3">
    <name type="scientific">Rhodococcus ruber</name>
    <dbReference type="NCBI Taxonomy" id="1830"/>
    <lineage>
        <taxon>Bacteria</taxon>
        <taxon>Bacillati</taxon>
        <taxon>Actinomycetota</taxon>
        <taxon>Actinomycetes</taxon>
        <taxon>Mycobacteriales</taxon>
        <taxon>Nocardiaceae</taxon>
        <taxon>Rhodococcus</taxon>
    </lineage>
</organism>
<proteinExistence type="predicted"/>
<evidence type="ECO:0008006" key="4">
    <source>
        <dbReference type="Google" id="ProtNLM"/>
    </source>
</evidence>
<feature type="transmembrane region" description="Helical" evidence="1">
    <location>
        <begin position="226"/>
        <end position="259"/>
    </location>
</feature>
<keyword evidence="1" id="KW-0472">Membrane</keyword>
<feature type="transmembrane region" description="Helical" evidence="1">
    <location>
        <begin position="99"/>
        <end position="117"/>
    </location>
</feature>
<feature type="transmembrane region" description="Helical" evidence="1">
    <location>
        <begin position="75"/>
        <end position="92"/>
    </location>
</feature>
<feature type="transmembrane region" description="Helical" evidence="1">
    <location>
        <begin position="49"/>
        <end position="69"/>
    </location>
</feature>
<dbReference type="OrthoDB" id="3253728at2"/>
<evidence type="ECO:0000313" key="2">
    <source>
        <dbReference type="EMBL" id="CDZ87402.1"/>
    </source>
</evidence>
<dbReference type="PROSITE" id="PS51257">
    <property type="entry name" value="PROKAR_LIPOPROTEIN"/>
    <property type="match status" value="1"/>
</dbReference>
<sequence length="430" mass="45799">MKQALSWVALVATASIIGLLTPTYGFSIVACILTLGVLVLAYRKPELALILWVLTVVFVPSWTSVYVGGIGLPPAALGVPILLGIGLSRVFGHEPVRINRMDIAIGLATLMVLFLSFTDELRGIVFVRDLLVLWVLGYLLGRNVTVKVTQAYVIMMAAVAAWGVVEFFFGIHLFAEWMPSSNHTLNLIQERAGVSRSEVSFGHGIAYGAALAMAIPFAHQFRKNVVLVQALLAAGILVSLSRGPMLALALTLILTAWVFSSSGKARLRYTVLAIAVGGAVYTVMSGLYSGVYSGEVAGSGNARLDQYALVRDSLHWMSSALTFAGQEASPLVNGVQLIDSTPLRFAVNFGIITAVLFLVPVLVAGVRCLKRTAGPASVALAGQIPVLLVTSPITQWQVLLFFMMGAVAAEVTSRSATVSEQADEKDPVLV</sequence>
<dbReference type="EMBL" id="CCSD01000033">
    <property type="protein sequence ID" value="CDZ87402.1"/>
    <property type="molecule type" value="Genomic_DNA"/>
</dbReference>